<proteinExistence type="predicted"/>
<dbReference type="OrthoDB" id="7843864at2"/>
<accession>A0A0P1GA14</accession>
<organism evidence="4 6">
    <name type="scientific">Thalassovita autumnalis</name>
    <dbReference type="NCBI Taxonomy" id="2072972"/>
    <lineage>
        <taxon>Bacteria</taxon>
        <taxon>Pseudomonadati</taxon>
        <taxon>Pseudomonadota</taxon>
        <taxon>Alphaproteobacteria</taxon>
        <taxon>Rhodobacterales</taxon>
        <taxon>Roseobacteraceae</taxon>
        <taxon>Thalassovita</taxon>
    </lineage>
</organism>
<evidence type="ECO:0000259" key="2">
    <source>
        <dbReference type="Pfam" id="PF05876"/>
    </source>
</evidence>
<gene>
    <name evidence="3" type="ORF">TL5118_04155</name>
    <name evidence="4" type="ORF">TL5120_01682</name>
</gene>
<keyword evidence="5" id="KW-1185">Reference proteome</keyword>
<sequence>MISQSQTLNSKPILRLTGSPILKRTVAKALAVLKPPPDLTISDWADQNRRLSSEASAEPGQWRTSRAEYQRGIMEAVSDAATETVVIMSSSQVGKALALDTPLATPTGWTTMGEVAVGDILFDETGAPCRVTGATDVMLNRRCYRVRFSDGSSIIADADHLWAVDSDTPVRVQDAMRDLFHDDPPGGPDDEGDC</sequence>
<feature type="region of interest" description="Disordered" evidence="1">
    <location>
        <begin position="43"/>
        <end position="64"/>
    </location>
</feature>
<reference evidence="3 5" key="2">
    <citation type="submission" date="2015-09" db="EMBL/GenBank/DDBJ databases">
        <authorList>
            <person name="Rodrigo-Torres L."/>
            <person name="Arahal D.R."/>
        </authorList>
    </citation>
    <scope>NUCLEOTIDE SEQUENCE [LARGE SCALE GENOMIC DNA]</scope>
    <source>
        <strain evidence="3 5">CECT 5118</strain>
    </source>
</reference>
<feature type="domain" description="Phage terminase large subunit GpA ATPase" evidence="2">
    <location>
        <begin position="56"/>
        <end position="99"/>
    </location>
</feature>
<dbReference type="Proteomes" id="UP000051887">
    <property type="component" value="Unassembled WGS sequence"/>
</dbReference>
<dbReference type="InterPro" id="IPR046453">
    <property type="entry name" value="GpA_ATPase"/>
</dbReference>
<evidence type="ECO:0000313" key="5">
    <source>
        <dbReference type="Proteomes" id="UP000051086"/>
    </source>
</evidence>
<dbReference type="Pfam" id="PF05876">
    <property type="entry name" value="GpA_ATPase"/>
    <property type="match status" value="1"/>
</dbReference>
<evidence type="ECO:0000313" key="3">
    <source>
        <dbReference type="EMBL" id="CUH70180.1"/>
    </source>
</evidence>
<dbReference type="Proteomes" id="UP000051086">
    <property type="component" value="Unassembled WGS sequence"/>
</dbReference>
<evidence type="ECO:0000313" key="6">
    <source>
        <dbReference type="Proteomes" id="UP000051887"/>
    </source>
</evidence>
<dbReference type="EMBL" id="CYSC01000027">
    <property type="protein sequence ID" value="CUH71890.1"/>
    <property type="molecule type" value="Genomic_DNA"/>
</dbReference>
<evidence type="ECO:0000256" key="1">
    <source>
        <dbReference type="SAM" id="MobiDB-lite"/>
    </source>
</evidence>
<reference evidence="4 6" key="1">
    <citation type="submission" date="2015-09" db="EMBL/GenBank/DDBJ databases">
        <authorList>
            <consortium name="Swine Surveillance"/>
        </authorList>
    </citation>
    <scope>NUCLEOTIDE SEQUENCE [LARGE SCALE GENOMIC DNA]</scope>
    <source>
        <strain evidence="4 6">5120</strain>
    </source>
</reference>
<dbReference type="AlphaFoldDB" id="A0A0P1GA14"/>
<name>A0A0P1GA14_9RHOB</name>
<dbReference type="EMBL" id="CYSB01000048">
    <property type="protein sequence ID" value="CUH70180.1"/>
    <property type="molecule type" value="Genomic_DNA"/>
</dbReference>
<dbReference type="GO" id="GO:0016887">
    <property type="term" value="F:ATP hydrolysis activity"/>
    <property type="evidence" value="ECO:0007669"/>
    <property type="project" value="InterPro"/>
</dbReference>
<evidence type="ECO:0000313" key="4">
    <source>
        <dbReference type="EMBL" id="CUH71890.1"/>
    </source>
</evidence>
<protein>
    <submittedName>
        <fullName evidence="4">Bacteriophage tail assembly protein</fullName>
    </submittedName>
</protein>